<reference evidence="3" key="1">
    <citation type="submission" date="2015-05" db="EMBL/GenBank/DDBJ databases">
        <authorList>
            <consortium name="Pathogen Informatics"/>
        </authorList>
    </citation>
    <scope>NUCLEOTIDE SEQUENCE [LARGE SCALE GENOMIC DNA]</scope>
    <source>
        <strain evidence="3">M72</strain>
    </source>
</reference>
<gene>
    <name evidence="2" type="ORF">M72_20921</name>
</gene>
<evidence type="ECO:0000313" key="3">
    <source>
        <dbReference type="Proteomes" id="UP000049979"/>
    </source>
</evidence>
<dbReference type="RefSeq" id="WP_055067147.1">
    <property type="nucleotide sequence ID" value="NZ_CP173697.1"/>
</dbReference>
<dbReference type="Proteomes" id="UP000049979">
    <property type="component" value="Unassembled WGS sequence"/>
</dbReference>
<keyword evidence="1" id="KW-0472">Membrane</keyword>
<accession>A0A0M6WFC0</accession>
<keyword evidence="3" id="KW-1185">Reference proteome</keyword>
<dbReference type="AlphaFoldDB" id="A0A0M6WFC0"/>
<dbReference type="Gene3D" id="3.40.50.300">
    <property type="entry name" value="P-loop containing nucleotide triphosphate hydrolases"/>
    <property type="match status" value="1"/>
</dbReference>
<evidence type="ECO:0000256" key="1">
    <source>
        <dbReference type="SAM" id="Phobius"/>
    </source>
</evidence>
<protein>
    <submittedName>
        <fullName evidence="2">Uncharacterized protein</fullName>
    </submittedName>
</protein>
<sequence>MNILHILHKIDITKLLSNIAALYTIAQIIYIFYRIYIIRILKKIRPLSLSEEEFWNYTHYFVKSRLKKNRKIYGFNKFINQVLIKGRKQFILILGEAGTGKSTFLVNLYAIFKCKFFKRNYDIEYVPLKLSNSLDLIDAIENKGATILLLDAFDEASEANKNPQAFFEMLEEKTKWFPKVIITSRNNFFDNDQFLNRDIGIDRVLTLQNEKYEIFHICDFTHLDVIFYLIRKYKFRIDKYIKARRIIYKCGNLACRPVIISYMDLLIIKKGSYHGLLNIYNEIVENWIKREAFFISKKNKSLRTENVRYTLEKLINEAAVYMYKVFPERGDYYIYVNELKKITNTSYIDYIDGKRNRSLFNRNDDRLYFAHRSILEFLLACNFAKINYRYDKNLDVMNLFLKEFAQNRPTSIYHALFFAGYQGKRMNIKNEESKMICDEYITYQNFHQVSDIVNWAYNSVRYPVFFQQTWYKREKISIAIEACANEMCKKIISDKTEIENLTEITSQLMKKIRYQMQENMLLNISVHIVSTLDKDG</sequence>
<keyword evidence="1" id="KW-0812">Transmembrane</keyword>
<dbReference type="SUPFAM" id="SSF52540">
    <property type="entry name" value="P-loop containing nucleoside triphosphate hydrolases"/>
    <property type="match status" value="1"/>
</dbReference>
<dbReference type="OrthoDB" id="9801813at2"/>
<proteinExistence type="predicted"/>
<dbReference type="EMBL" id="CVRR01000006">
    <property type="protein sequence ID" value="CRL34330.1"/>
    <property type="molecule type" value="Genomic_DNA"/>
</dbReference>
<name>A0A0M6WFC0_9FIRM</name>
<feature type="transmembrane region" description="Helical" evidence="1">
    <location>
        <begin position="15"/>
        <end position="36"/>
    </location>
</feature>
<keyword evidence="1" id="KW-1133">Transmembrane helix</keyword>
<evidence type="ECO:0000313" key="2">
    <source>
        <dbReference type="EMBL" id="CRL34330.1"/>
    </source>
</evidence>
<feature type="transmembrane region" description="Helical" evidence="1">
    <location>
        <begin position="90"/>
        <end position="112"/>
    </location>
</feature>
<organism evidence="2 3">
    <name type="scientific">Roseburia faecis</name>
    <dbReference type="NCBI Taxonomy" id="301302"/>
    <lineage>
        <taxon>Bacteria</taxon>
        <taxon>Bacillati</taxon>
        <taxon>Bacillota</taxon>
        <taxon>Clostridia</taxon>
        <taxon>Lachnospirales</taxon>
        <taxon>Lachnospiraceae</taxon>
        <taxon>Roseburia</taxon>
    </lineage>
</organism>
<dbReference type="InterPro" id="IPR027417">
    <property type="entry name" value="P-loop_NTPase"/>
</dbReference>